<dbReference type="GO" id="GO:0004642">
    <property type="term" value="F:phosphoribosylformylglycinamidine synthase activity"/>
    <property type="evidence" value="ECO:0007669"/>
    <property type="project" value="UniProtKB-UniRule"/>
</dbReference>
<evidence type="ECO:0000256" key="5">
    <source>
        <dbReference type="ARBA" id="ARBA00022755"/>
    </source>
</evidence>
<evidence type="ECO:0000256" key="7">
    <source>
        <dbReference type="ARBA" id="ARBA00022842"/>
    </source>
</evidence>
<dbReference type="EC" id="6.3.5.3" evidence="8"/>
<dbReference type="GO" id="GO:0000287">
    <property type="term" value="F:magnesium ion binding"/>
    <property type="evidence" value="ECO:0007669"/>
    <property type="project" value="UniProtKB-UniRule"/>
</dbReference>
<feature type="active site" evidence="8">
    <location>
        <position position="32"/>
    </location>
</feature>
<dbReference type="PANTHER" id="PTHR43555">
    <property type="entry name" value="PHOSPHORIBOSYLFORMYLGLYCINAMIDINE SYNTHASE SUBUNIT PURL"/>
    <property type="match status" value="1"/>
</dbReference>
<dbReference type="EMBL" id="CP008887">
    <property type="protein sequence ID" value="AIU68966.1"/>
    <property type="molecule type" value="Genomic_DNA"/>
</dbReference>
<gene>
    <name evidence="8" type="primary">purL</name>
    <name evidence="12" type="ORF">TEU_00660</name>
</gene>
<keyword evidence="3 8" id="KW-0479">Metal-binding</keyword>
<comment type="caution">
    <text evidence="8">Lacks conserved residue(s) required for the propagation of feature annotation.</text>
</comment>
<feature type="domain" description="PurM-like N-terminal" evidence="9">
    <location>
        <begin position="57"/>
        <end position="172"/>
    </location>
</feature>
<feature type="domain" description="Phosphoribosylformylglycinamidine synthase linker" evidence="11">
    <location>
        <begin position="4"/>
        <end position="36"/>
    </location>
</feature>
<dbReference type="FunFam" id="3.30.1330.10:FF:000004">
    <property type="entry name" value="Phosphoribosylformylglycinamidine synthase subunit PurL"/>
    <property type="match status" value="1"/>
</dbReference>
<dbReference type="InterPro" id="IPR016188">
    <property type="entry name" value="PurM-like_N"/>
</dbReference>
<dbReference type="GeneID" id="25151941"/>
<dbReference type="HAMAP" id="MF_00420">
    <property type="entry name" value="PurL_2"/>
    <property type="match status" value="1"/>
</dbReference>
<name>A0A097QR67_9EURY</name>
<dbReference type="GO" id="GO:0005737">
    <property type="term" value="C:cytoplasm"/>
    <property type="evidence" value="ECO:0007669"/>
    <property type="project" value="UniProtKB-SubCell"/>
</dbReference>
<dbReference type="RefSeq" id="WP_050001949.1">
    <property type="nucleotide sequence ID" value="NZ_CP008887.1"/>
</dbReference>
<accession>A0A097QR67</accession>
<dbReference type="UniPathway" id="UPA00074">
    <property type="reaction ID" value="UER00128"/>
</dbReference>
<dbReference type="AlphaFoldDB" id="A0A097QR67"/>
<evidence type="ECO:0000256" key="8">
    <source>
        <dbReference type="HAMAP-Rule" id="MF_00420"/>
    </source>
</evidence>
<dbReference type="Pfam" id="PF00586">
    <property type="entry name" value="AIRS"/>
    <property type="match status" value="2"/>
</dbReference>
<dbReference type="Pfam" id="PF18072">
    <property type="entry name" value="FGAR-AT_linker"/>
    <property type="match status" value="1"/>
</dbReference>
<evidence type="ECO:0000256" key="3">
    <source>
        <dbReference type="ARBA" id="ARBA00022723"/>
    </source>
</evidence>
<feature type="binding site" evidence="8">
    <location>
        <position position="99"/>
    </location>
    <ligand>
        <name>substrate</name>
    </ligand>
</feature>
<feature type="domain" description="PurM-like C-terminal" evidence="10">
    <location>
        <begin position="550"/>
        <end position="678"/>
    </location>
</feature>
<comment type="subcellular location">
    <subcellularLocation>
        <location evidence="8">Cytoplasm</location>
    </subcellularLocation>
</comment>
<keyword evidence="7 8" id="KW-0460">Magnesium</keyword>
<comment type="similarity">
    <text evidence="8">Belongs to the FGAMS family.</text>
</comment>
<feature type="binding site" evidence="8">
    <location>
        <position position="76"/>
    </location>
    <ligand>
        <name>Mg(2+)</name>
        <dbReference type="ChEBI" id="CHEBI:18420"/>
        <label>1</label>
    </ligand>
</feature>
<dbReference type="GO" id="GO:0006189">
    <property type="term" value="P:'de novo' IMP biosynthetic process"/>
    <property type="evidence" value="ECO:0007669"/>
    <property type="project" value="UniProtKB-UniRule"/>
</dbReference>
<dbReference type="PIRSF" id="PIRSF001587">
    <property type="entry name" value="FGAM_synthase_II"/>
    <property type="match status" value="1"/>
</dbReference>
<dbReference type="InterPro" id="IPR041609">
    <property type="entry name" value="PurL_linker"/>
</dbReference>
<comment type="subunit">
    <text evidence="8">Monomer. Part of the FGAM synthase complex composed of 1 PurL, 1 PurQ and 2 PurS subunits.</text>
</comment>
<dbReference type="SUPFAM" id="SSF55326">
    <property type="entry name" value="PurM N-terminal domain-like"/>
    <property type="match status" value="2"/>
</dbReference>
<keyword evidence="4 8" id="KW-0547">Nucleotide-binding</keyword>
<keyword evidence="5 8" id="KW-0658">Purine biosynthesis</keyword>
<dbReference type="Proteomes" id="UP000029980">
    <property type="component" value="Chromosome"/>
</dbReference>
<dbReference type="InterPro" id="IPR010918">
    <property type="entry name" value="PurM-like_C_dom"/>
</dbReference>
<dbReference type="Gene3D" id="3.90.650.10">
    <property type="entry name" value="PurM-like C-terminal domain"/>
    <property type="match status" value="2"/>
</dbReference>
<feature type="binding site" evidence="8">
    <location>
        <position position="100"/>
    </location>
    <ligand>
        <name>Mg(2+)</name>
        <dbReference type="ChEBI" id="CHEBI:18420"/>
        <label>2</label>
    </ligand>
</feature>
<keyword evidence="13" id="KW-1185">Reference proteome</keyword>
<evidence type="ECO:0000256" key="4">
    <source>
        <dbReference type="ARBA" id="ARBA00022741"/>
    </source>
</evidence>
<dbReference type="GO" id="GO:0005524">
    <property type="term" value="F:ATP binding"/>
    <property type="evidence" value="ECO:0007669"/>
    <property type="project" value="UniProtKB-UniRule"/>
</dbReference>
<dbReference type="Pfam" id="PF02769">
    <property type="entry name" value="AIRS_C"/>
    <property type="match status" value="2"/>
</dbReference>
<dbReference type="OrthoDB" id="8251at2157"/>
<reference evidence="12 13" key="1">
    <citation type="journal article" date="2015" name="Int. J. Syst. Evol. Microbiol.">
        <title>Thermococcus eurythermalis sp. nov., a conditional piezophilic hyperthermophilic archaeon with a wide temperature range isolated from an oil-immersed chimney in the Guaymas Basin.</title>
        <authorList>
            <person name="Zhao W."/>
            <person name="Zeng X."/>
            <person name="Xiao X."/>
        </authorList>
    </citation>
    <scope>NUCLEOTIDE SEQUENCE [LARGE SCALE GENOMIC DNA]</scope>
    <source>
        <strain evidence="12 13">A501</strain>
    </source>
</reference>
<feature type="binding site" evidence="8">
    <location>
        <position position="508"/>
    </location>
    <ligand>
        <name>ATP</name>
        <dbReference type="ChEBI" id="CHEBI:30616"/>
    </ligand>
</feature>
<dbReference type="PANTHER" id="PTHR43555:SF1">
    <property type="entry name" value="PHOSPHORIBOSYLFORMYLGLYCINAMIDINE SYNTHASE SUBUNIT PURL"/>
    <property type="match status" value="1"/>
</dbReference>
<keyword evidence="2 8" id="KW-0436">Ligase</keyword>
<proteinExistence type="inferred from homology"/>
<evidence type="ECO:0000313" key="12">
    <source>
        <dbReference type="EMBL" id="AIU68966.1"/>
    </source>
</evidence>
<evidence type="ECO:0000259" key="9">
    <source>
        <dbReference type="Pfam" id="PF00586"/>
    </source>
</evidence>
<dbReference type="InterPro" id="IPR036676">
    <property type="entry name" value="PurM-like_C_sf"/>
</dbReference>
<sequence>MFPHEEKLIRERLGREPNEIEKAMLEVMWSEHASYKSSRPWLKLLPTENEHVILGPGEDAGIVKFDDETWVAVGIESHNHPSAVEPYGGAATGVGGIVRDILCMGARPVALLDPIRFGPLEKERNRYLFEYVVKGIADYGNRIGVPTVGGETEFDESLDNYTLVNVACIGLMRPEHLVHSYVSEAGLKLILVGNRTGSDGIHGVTFASEELSENAEEEDRSAVQIPDPFTEKLLIEATLEAVYTGKVKALKDLGGGGLTCAASEMAGKKGFGAVVYADRVPLREPGMTPTEVMISESQERMLFAVKPEDVEEIGRIFEEYGLEWTVVGETIPEPRFIVYWRGEKVADLPVDLLSDVPTIEWEMRPYSAERPVKTPDVSFGEAFDIVWGSPNIVGKRWIWEQYDHEVQGRTVLKPGRDAAVLKINEEYGLAFVADGNPNHSYLNPYHGAMGAVAEVVRNLVSVGAEPLALVDNLNFASPERPKVYWSFAETVKGLADAARAFGLAYVSGNVSFYNEVVDRPIKPTPVVAGLGKVKLEEIPSGGLEEGLLIGVVGLTRAELGGSELLTRLEVDGGFTPRVNLEEEKANAEGVLRAVRKDLIKAVHDVSRGGIVVALAEMAVAGNTGFTADLSKVHAETSSPLEVAFSESHGRYIVAFPEENLDELRGLFKHFAVVGKAGGNEAAFLWGGRELLKRPLPELKAVHESLPKLLGEEE</sequence>
<dbReference type="CDD" id="cd02203">
    <property type="entry name" value="PurL_repeat1"/>
    <property type="match status" value="1"/>
</dbReference>
<dbReference type="NCBIfam" id="TIGR01736">
    <property type="entry name" value="FGAM_synth_II"/>
    <property type="match status" value="1"/>
</dbReference>
<feature type="binding site" evidence="8">
    <location>
        <begin position="296"/>
        <end position="298"/>
    </location>
    <ligand>
        <name>substrate</name>
    </ligand>
</feature>
<dbReference type="HOGENOM" id="CLU_003100_0_1_2"/>
<feature type="binding site" evidence="8">
    <location>
        <begin position="77"/>
        <end position="80"/>
    </location>
    <ligand>
        <name>substrate</name>
    </ligand>
</feature>
<dbReference type="SUPFAM" id="SSF56042">
    <property type="entry name" value="PurM C-terminal domain-like"/>
    <property type="match status" value="2"/>
</dbReference>
<evidence type="ECO:0000259" key="10">
    <source>
        <dbReference type="Pfam" id="PF02769"/>
    </source>
</evidence>
<comment type="function">
    <text evidence="8">Part of the phosphoribosylformylglycinamidine synthase complex involved in the purines biosynthetic pathway. Catalyzes the ATP-dependent conversion of formylglycinamide ribonucleotide (FGAR) and glutamine to yield formylglycinamidine ribonucleotide (FGAM) and glutamate. The FGAM synthase complex is composed of three subunits. PurQ produces an ammonia molecule by converting glutamine to glutamate. PurL transfers the ammonia molecule to FGAR to form FGAM in an ATP-dependent manner. PurS interacts with PurQ and PurL and is thought to assist in the transfer of the ammonia molecule from PurQ to PurL.</text>
</comment>
<keyword evidence="1 8" id="KW-0963">Cytoplasm</keyword>
<feature type="domain" description="PurM-like N-terminal" evidence="9">
    <location>
        <begin position="415"/>
        <end position="533"/>
    </location>
</feature>
<feature type="binding site" evidence="8">
    <location>
        <position position="471"/>
    </location>
    <ligand>
        <name>ATP</name>
        <dbReference type="ChEBI" id="CHEBI:30616"/>
    </ligand>
</feature>
<dbReference type="KEGG" id="teu:TEU_00660"/>
<feature type="binding site" evidence="8">
    <location>
        <position position="252"/>
    </location>
    <ligand>
        <name>Mg(2+)</name>
        <dbReference type="ChEBI" id="CHEBI:18420"/>
        <label>2</label>
    </ligand>
</feature>
<feature type="binding site" evidence="8">
    <location>
        <position position="224"/>
    </location>
    <ligand>
        <name>substrate</name>
    </ligand>
</feature>
<comment type="pathway">
    <text evidence="8">Purine metabolism; IMP biosynthesis via de novo pathway; 5-amino-1-(5-phospho-D-ribosyl)imidazole from N(2)-formyl-N(1)-(5-phospho-D-ribosyl)glycinamide: step 1/2.</text>
</comment>
<feature type="binding site" evidence="8">
    <location>
        <position position="509"/>
    </location>
    <ligand>
        <name>Mg(2+)</name>
        <dbReference type="ChEBI" id="CHEBI:18420"/>
        <label>1</label>
    </ligand>
</feature>
<evidence type="ECO:0000256" key="2">
    <source>
        <dbReference type="ARBA" id="ARBA00022598"/>
    </source>
</evidence>
<protein>
    <recommendedName>
        <fullName evidence="8">Phosphoribosylformylglycinamidine synthase subunit PurL</fullName>
        <shortName evidence="8">FGAM synthase</shortName>
        <ecNumber evidence="8">6.3.5.3</ecNumber>
    </recommendedName>
    <alternativeName>
        <fullName evidence="8">Formylglycinamide ribonucleotide amidotransferase subunit II</fullName>
        <shortName evidence="8">FGAR amidotransferase II</shortName>
        <shortName evidence="8">FGAR-AT II</shortName>
    </alternativeName>
    <alternativeName>
        <fullName evidence="8">Glutamine amidotransferase PurL</fullName>
    </alternativeName>
    <alternativeName>
        <fullName evidence="8">Phosphoribosylformylglycinamidine synthase subunit II</fullName>
    </alternativeName>
</protein>
<dbReference type="STRING" id="1505907.TEU_00660"/>
<evidence type="ECO:0000256" key="1">
    <source>
        <dbReference type="ARBA" id="ARBA00022490"/>
    </source>
</evidence>
<dbReference type="Gene3D" id="3.30.1330.10">
    <property type="entry name" value="PurM-like, N-terminal domain"/>
    <property type="match status" value="2"/>
</dbReference>
<evidence type="ECO:0000256" key="6">
    <source>
        <dbReference type="ARBA" id="ARBA00022840"/>
    </source>
</evidence>
<feature type="binding site" evidence="8">
    <location>
        <position position="35"/>
    </location>
    <ligand>
        <name>ATP</name>
        <dbReference type="ChEBI" id="CHEBI:30616"/>
    </ligand>
</feature>
<feature type="active site" description="Proton acceptor" evidence="8">
    <location>
        <position position="78"/>
    </location>
</feature>
<organism evidence="12 13">
    <name type="scientific">Thermococcus eurythermalis</name>
    <dbReference type="NCBI Taxonomy" id="1505907"/>
    <lineage>
        <taxon>Archaea</taxon>
        <taxon>Methanobacteriati</taxon>
        <taxon>Methanobacteriota</taxon>
        <taxon>Thermococci</taxon>
        <taxon>Thermococcales</taxon>
        <taxon>Thermococcaceae</taxon>
        <taxon>Thermococcus</taxon>
    </lineage>
</organism>
<keyword evidence="6 8" id="KW-0067">ATP-binding</keyword>
<dbReference type="InterPro" id="IPR010074">
    <property type="entry name" value="PRibForGlyAmidine_synth_PurL"/>
</dbReference>
<evidence type="ECO:0000259" key="11">
    <source>
        <dbReference type="Pfam" id="PF18072"/>
    </source>
</evidence>
<feature type="domain" description="PurM-like C-terminal" evidence="10">
    <location>
        <begin position="185"/>
        <end position="340"/>
    </location>
</feature>
<dbReference type="CDD" id="cd02204">
    <property type="entry name" value="PurL_repeat2"/>
    <property type="match status" value="1"/>
</dbReference>
<dbReference type="NCBIfam" id="NF002290">
    <property type="entry name" value="PRK01213.1"/>
    <property type="match status" value="1"/>
</dbReference>
<evidence type="ECO:0000313" key="13">
    <source>
        <dbReference type="Proteomes" id="UP000029980"/>
    </source>
</evidence>
<dbReference type="InterPro" id="IPR036921">
    <property type="entry name" value="PurM-like_N_sf"/>
</dbReference>
<feature type="binding site" evidence="8">
    <location>
        <position position="511"/>
    </location>
    <ligand>
        <name>substrate</name>
    </ligand>
</feature>
<comment type="catalytic activity">
    <reaction evidence="8">
        <text>N(2)-formyl-N(1)-(5-phospho-beta-D-ribosyl)glycinamide + L-glutamine + ATP + H2O = 2-formamido-N(1)-(5-O-phospho-beta-D-ribosyl)acetamidine + L-glutamate + ADP + phosphate + H(+)</text>
        <dbReference type="Rhea" id="RHEA:17129"/>
        <dbReference type="ChEBI" id="CHEBI:15377"/>
        <dbReference type="ChEBI" id="CHEBI:15378"/>
        <dbReference type="ChEBI" id="CHEBI:29985"/>
        <dbReference type="ChEBI" id="CHEBI:30616"/>
        <dbReference type="ChEBI" id="CHEBI:43474"/>
        <dbReference type="ChEBI" id="CHEBI:58359"/>
        <dbReference type="ChEBI" id="CHEBI:147286"/>
        <dbReference type="ChEBI" id="CHEBI:147287"/>
        <dbReference type="ChEBI" id="CHEBI:456216"/>
        <dbReference type="EC" id="6.3.5.3"/>
    </reaction>
</comment>